<organism evidence="10 11">
    <name type="scientific">Frateuria aurantia (strain ATCC 33424 / DSM 6220 / KCTC 2777 / LMG 1558 / NBRC 3245 / NCIMB 13370)</name>
    <name type="common">Acetobacter aurantius</name>
    <dbReference type="NCBI Taxonomy" id="767434"/>
    <lineage>
        <taxon>Bacteria</taxon>
        <taxon>Pseudomonadati</taxon>
        <taxon>Pseudomonadota</taxon>
        <taxon>Gammaproteobacteria</taxon>
        <taxon>Lysobacterales</taxon>
        <taxon>Rhodanobacteraceae</taxon>
        <taxon>Frateuria</taxon>
    </lineage>
</organism>
<accession>H8L4C8</accession>
<dbReference type="eggNOG" id="COG2966">
    <property type="taxonomic scope" value="Bacteria"/>
</dbReference>
<dbReference type="InterPro" id="IPR010619">
    <property type="entry name" value="ThrE-like_N"/>
</dbReference>
<keyword evidence="3 7" id="KW-1133">Transmembrane helix</keyword>
<evidence type="ECO:0000256" key="5">
    <source>
        <dbReference type="ARBA" id="ARBA00034125"/>
    </source>
</evidence>
<gene>
    <name evidence="10" type="ordered locus">Fraau_0474</name>
</gene>
<feature type="domain" description="Threonine/serine exporter-like N-terminal" evidence="8">
    <location>
        <begin position="56"/>
        <end position="299"/>
    </location>
</feature>
<dbReference type="Proteomes" id="UP000005234">
    <property type="component" value="Chromosome"/>
</dbReference>
<evidence type="ECO:0000259" key="8">
    <source>
        <dbReference type="Pfam" id="PF06738"/>
    </source>
</evidence>
<dbReference type="PANTHER" id="PTHR31082">
    <property type="entry name" value="PHEROMONE-REGULATED MEMBRANE PROTEIN 10"/>
    <property type="match status" value="1"/>
</dbReference>
<evidence type="ECO:0000313" key="11">
    <source>
        <dbReference type="Proteomes" id="UP000005234"/>
    </source>
</evidence>
<reference evidence="10" key="1">
    <citation type="submission" date="2012-02" db="EMBL/GenBank/DDBJ databases">
        <title>The complete genome of Frateuria aurantia DSM 6220.</title>
        <authorList>
            <consortium name="US DOE Joint Genome Institute (JGI-PGF)"/>
            <person name="Lucas S."/>
            <person name="Copeland A."/>
            <person name="Lapidus A."/>
            <person name="Glavina del Rio T."/>
            <person name="Dalin E."/>
            <person name="Tice H."/>
            <person name="Bruce D."/>
            <person name="Goodwin L."/>
            <person name="Pitluck S."/>
            <person name="Peters L."/>
            <person name="Ovchinnikova G."/>
            <person name="Teshima H."/>
            <person name="Kyrpides N."/>
            <person name="Mavromatis K."/>
            <person name="Ivanova N."/>
            <person name="Brettin T."/>
            <person name="Detter J.C."/>
            <person name="Han C."/>
            <person name="Larimer F."/>
            <person name="Land M."/>
            <person name="Hauser L."/>
            <person name="Markowitz V."/>
            <person name="Cheng J.-F."/>
            <person name="Hugenholtz P."/>
            <person name="Woyke T."/>
            <person name="Wu D."/>
            <person name="Brambilla E."/>
            <person name="Klenk H.-P."/>
            <person name="Eisen J.A."/>
        </authorList>
    </citation>
    <scope>NUCLEOTIDE SEQUENCE</scope>
    <source>
        <strain evidence="10">DSM 6220</strain>
    </source>
</reference>
<keyword evidence="4 7" id="KW-0472">Membrane</keyword>
<dbReference type="HOGENOM" id="CLU_036601_0_0_6"/>
<evidence type="ECO:0000313" key="10">
    <source>
        <dbReference type="EMBL" id="AFC84961.1"/>
    </source>
</evidence>
<comment type="similarity">
    <text evidence="5">Belongs to the ThrE exporter (TC 2.A.79) family.</text>
</comment>
<dbReference type="PANTHER" id="PTHR31082:SF4">
    <property type="entry name" value="PHEROMONE-REGULATED MEMBRANE PROTEIN 10"/>
    <property type="match status" value="1"/>
</dbReference>
<evidence type="ECO:0000256" key="1">
    <source>
        <dbReference type="ARBA" id="ARBA00004141"/>
    </source>
</evidence>
<feature type="transmembrane region" description="Helical" evidence="7">
    <location>
        <begin position="276"/>
        <end position="305"/>
    </location>
</feature>
<evidence type="ECO:0000256" key="6">
    <source>
        <dbReference type="SAM" id="MobiDB-lite"/>
    </source>
</evidence>
<protein>
    <recommendedName>
        <fullName evidence="12">Threonine/serine exporter family protein</fullName>
    </recommendedName>
</protein>
<dbReference type="Pfam" id="PF06738">
    <property type="entry name" value="ThrE"/>
    <property type="match status" value="1"/>
</dbReference>
<dbReference type="RefSeq" id="WP_014401967.1">
    <property type="nucleotide sequence ID" value="NC_017033.1"/>
</dbReference>
<dbReference type="STRING" id="767434.Fraau_0474"/>
<proteinExistence type="inferred from homology"/>
<evidence type="ECO:0000259" key="9">
    <source>
        <dbReference type="Pfam" id="PF12821"/>
    </source>
</evidence>
<feature type="transmembrane region" description="Helical" evidence="7">
    <location>
        <begin position="221"/>
        <end position="239"/>
    </location>
</feature>
<dbReference type="GO" id="GO:0016020">
    <property type="term" value="C:membrane"/>
    <property type="evidence" value="ECO:0007669"/>
    <property type="project" value="UniProtKB-SubCell"/>
</dbReference>
<dbReference type="KEGG" id="fau:Fraau_0474"/>
<evidence type="ECO:0008006" key="12">
    <source>
        <dbReference type="Google" id="ProtNLM"/>
    </source>
</evidence>
<comment type="subcellular location">
    <subcellularLocation>
        <location evidence="1">Membrane</location>
        <topology evidence="1">Multi-pass membrane protein</topology>
    </subcellularLocation>
</comment>
<feature type="transmembrane region" description="Helical" evidence="7">
    <location>
        <begin position="167"/>
        <end position="186"/>
    </location>
</feature>
<dbReference type="Pfam" id="PF12821">
    <property type="entry name" value="ThrE_2"/>
    <property type="match status" value="1"/>
</dbReference>
<feature type="transmembrane region" description="Helical" evidence="7">
    <location>
        <begin position="426"/>
        <end position="452"/>
    </location>
</feature>
<feature type="transmembrane region" description="Helical" evidence="7">
    <location>
        <begin position="317"/>
        <end position="335"/>
    </location>
</feature>
<dbReference type="InterPro" id="IPR024528">
    <property type="entry name" value="ThrE_2"/>
</dbReference>
<feature type="transmembrane region" description="Helical" evidence="7">
    <location>
        <begin position="371"/>
        <end position="391"/>
    </location>
</feature>
<evidence type="ECO:0000256" key="2">
    <source>
        <dbReference type="ARBA" id="ARBA00022692"/>
    </source>
</evidence>
<name>H8L4C8_FRAAD</name>
<keyword evidence="11" id="KW-1185">Reference proteome</keyword>
<dbReference type="eggNOG" id="COG3610">
    <property type="taxonomic scope" value="Bacteria"/>
</dbReference>
<feature type="compositionally biased region" description="Polar residues" evidence="6">
    <location>
        <begin position="20"/>
        <end position="31"/>
    </location>
</feature>
<evidence type="ECO:0000256" key="7">
    <source>
        <dbReference type="SAM" id="Phobius"/>
    </source>
</evidence>
<dbReference type="InterPro" id="IPR051361">
    <property type="entry name" value="ThrE/Ser_Exporter"/>
</dbReference>
<feature type="transmembrane region" description="Helical" evidence="7">
    <location>
        <begin position="192"/>
        <end position="209"/>
    </location>
</feature>
<feature type="domain" description="Threonine/Serine exporter ThrE" evidence="9">
    <location>
        <begin position="326"/>
        <end position="449"/>
    </location>
</feature>
<dbReference type="AlphaFoldDB" id="H8L4C8"/>
<sequence length="460" mass="48085">MEGPDAAYRSAMVDNPGLSVESSDPSVNTSISSVPYAPEPELFEPALAPFESRIAFLMALARHLHQYGTSASRLELVITTAGQRLGLEAEVWSSPTAIITSFTEASGGPETMAQTQVIRLVPGDVDLRRLCEADRIADLVVAGHMALREGMHQLQLLAAPDRMPAKLAIIGSYGLAAASIVTLLMHAGLADLITSGLIGLVTGTVMVLAGSRPRLFAASEALCALMASLVATLISVYVAPLSLRSVVLASLIILMPGMALTTAVREISSQHLVAGVARFGGAVASLLKLTFGTVGGFQLCAMLGIVPQEHLIVPLPAWTSLPALLLGSFSFAISFRAARRDWLVVMGAVALGYFAARWGGELTMGDASAPLGLFLAGLLLGALANVFTKYADRPGILIREPGIILLVPGSSGYRSVSHMLTPTGELGVASGVVLLGMMVSLVAGLMFGDLLVTPRHNRNL</sequence>
<evidence type="ECO:0000256" key="4">
    <source>
        <dbReference type="ARBA" id="ARBA00023136"/>
    </source>
</evidence>
<keyword evidence="2 7" id="KW-0812">Transmembrane</keyword>
<feature type="transmembrane region" description="Helical" evidence="7">
    <location>
        <begin position="245"/>
        <end position="264"/>
    </location>
</feature>
<feature type="transmembrane region" description="Helical" evidence="7">
    <location>
        <begin position="342"/>
        <end position="359"/>
    </location>
</feature>
<evidence type="ECO:0000256" key="3">
    <source>
        <dbReference type="ARBA" id="ARBA00022989"/>
    </source>
</evidence>
<feature type="region of interest" description="Disordered" evidence="6">
    <location>
        <begin position="1"/>
        <end position="31"/>
    </location>
</feature>
<dbReference type="GO" id="GO:0022857">
    <property type="term" value="F:transmembrane transporter activity"/>
    <property type="evidence" value="ECO:0007669"/>
    <property type="project" value="InterPro"/>
</dbReference>
<dbReference type="EMBL" id="CP003350">
    <property type="protein sequence ID" value="AFC84961.1"/>
    <property type="molecule type" value="Genomic_DNA"/>
</dbReference>